<accession>A0AAJ7RN05</accession>
<proteinExistence type="predicted"/>
<dbReference type="AlphaFoldDB" id="A0AAJ7RN05"/>
<gene>
    <name evidence="3" type="primary">LOC107270319</name>
</gene>
<dbReference type="RefSeq" id="XP_024943485.1">
    <property type="nucleotide sequence ID" value="XM_025087717.1"/>
</dbReference>
<feature type="region of interest" description="Disordered" evidence="1">
    <location>
        <begin position="494"/>
        <end position="515"/>
    </location>
</feature>
<reference evidence="3" key="1">
    <citation type="submission" date="2025-08" db="UniProtKB">
        <authorList>
            <consortium name="RefSeq"/>
        </authorList>
    </citation>
    <scope>IDENTIFICATION</scope>
</reference>
<keyword evidence="2" id="KW-1185">Reference proteome</keyword>
<sequence>MISSTSSYDDDLLNSAYANIGLIADRAWAADQDDSFRKLNHTLWVQNCKLTGTYQDSGYYRSRRVRDIIPGSWLAHYGNYEYDEEREKLYKQDNKPPDIRVEDIYVSDVAEPWMLEEVEKHFTRLNNRTPILPENELTVLYTSHRPTTEDTLPVSTEWLEQTNWDNILQQRYPNLKAVLSRKNKNRKDSTSTELFDRQARELYEKNIRPEDYEKYVPPRYTVDTVAEMHLELRITCEIVRDLWNSMKPHEYLNSDLRNQKREYCKPQQHPQIQYQSYNRKQQQHLQANQHQRLQCNVQQPLLLRPPHQASCCETIGLARRAVPPVLSAEVPEFFPKGPGPFANGHQEHTGPLQFFPSSSERSYQDELFPYNRGCVPSNSRKLYQNPSVPMASSTHTSNIMRSQQQWIQRAYHPLQLHVPVCPTQPLCPMMQPLCPTMMQRPLLVQEKFLSSSHVTSAPIPVYQRPSELYQDPSQRRKNHGVDFNNLILLTKNAVKARRSQSKNSQQNSTYALESKRSSLKSETSVFQWVDKGYPKKRRELTPLDTVSLELRDTEMTLEFSKKISDKFESHDTDSAMAEEDTMIKFSENDVPLKKRLYRDVLTNSSTSGVMLDNVFDKKYDELEQQAMEQYRISEECLALRYQELERQALEQYRKGDNSVGSTISNQELASSKIIQHSQVREVSEEKECIGGHKCSGFGQCSPVKETSSKKEKGTPVPRRITILRPENKPGTSSRAERSIIEKSAKPAAITKSLTKLNEKLCGDSKNTIKGASGDKIEKTVQALPKRRLILMSPLKKESGPRLMKMADLNDTSSLRPIDRHVSNVYRKAEAMKTGCGDEKVTLLRSSGEEGIRKHFILANEELMDGYPESLAVQFFEQEDGFCLTTEQHQESIQRLASSFLSTISRRIAKNDRQDQKFQRGREQLGNEKMYAICVLSSKSFVRKLRLKLFWNENFWKNCPKKQPLTLLTLCNHVPGCDVVMSKNYIRGISYFSAKKFP</sequence>
<dbReference type="GeneID" id="107270319"/>
<name>A0AAJ7RN05_CEPCN</name>
<evidence type="ECO:0000313" key="3">
    <source>
        <dbReference type="RefSeq" id="XP_024943485.1"/>
    </source>
</evidence>
<evidence type="ECO:0000313" key="2">
    <source>
        <dbReference type="Proteomes" id="UP000694920"/>
    </source>
</evidence>
<dbReference type="KEGG" id="ccin:107270319"/>
<organism evidence="2 3">
    <name type="scientific">Cephus cinctus</name>
    <name type="common">Wheat stem sawfly</name>
    <dbReference type="NCBI Taxonomy" id="211228"/>
    <lineage>
        <taxon>Eukaryota</taxon>
        <taxon>Metazoa</taxon>
        <taxon>Ecdysozoa</taxon>
        <taxon>Arthropoda</taxon>
        <taxon>Hexapoda</taxon>
        <taxon>Insecta</taxon>
        <taxon>Pterygota</taxon>
        <taxon>Neoptera</taxon>
        <taxon>Endopterygota</taxon>
        <taxon>Hymenoptera</taxon>
        <taxon>Cephoidea</taxon>
        <taxon>Cephidae</taxon>
        <taxon>Cephus</taxon>
    </lineage>
</organism>
<protein>
    <submittedName>
        <fullName evidence="3">Uncharacterized protein LOC107270319</fullName>
    </submittedName>
</protein>
<evidence type="ECO:0000256" key="1">
    <source>
        <dbReference type="SAM" id="MobiDB-lite"/>
    </source>
</evidence>
<dbReference type="Proteomes" id="UP000694920">
    <property type="component" value="Unplaced"/>
</dbReference>